<organism evidence="4 5">
    <name type="scientific">Parachaetomium inaequale</name>
    <dbReference type="NCBI Taxonomy" id="2588326"/>
    <lineage>
        <taxon>Eukaryota</taxon>
        <taxon>Fungi</taxon>
        <taxon>Dikarya</taxon>
        <taxon>Ascomycota</taxon>
        <taxon>Pezizomycotina</taxon>
        <taxon>Sordariomycetes</taxon>
        <taxon>Sordariomycetidae</taxon>
        <taxon>Sordariales</taxon>
        <taxon>Chaetomiaceae</taxon>
        <taxon>Parachaetomium</taxon>
    </lineage>
</organism>
<keyword evidence="1" id="KW-0596">Phosphopantetheine</keyword>
<dbReference type="PANTHER" id="PTHR43439">
    <property type="entry name" value="PHENYLACETATE-COENZYME A LIGASE"/>
    <property type="match status" value="1"/>
</dbReference>
<dbReference type="InterPro" id="IPR042099">
    <property type="entry name" value="ANL_N_sf"/>
</dbReference>
<keyword evidence="2" id="KW-0597">Phosphoprotein</keyword>
<dbReference type="SUPFAM" id="SSF56801">
    <property type="entry name" value="Acetyl-CoA synthetase-like"/>
    <property type="match status" value="1"/>
</dbReference>
<dbReference type="InterPro" id="IPR051414">
    <property type="entry name" value="Adenylate-forming_Reductase"/>
</dbReference>
<evidence type="ECO:0000313" key="4">
    <source>
        <dbReference type="EMBL" id="KAK4034667.1"/>
    </source>
</evidence>
<sequence length="537" mass="60821">MATPTPTSEEIHDERLVIDVIDDIAAKHPERVWGSFPVSDSDLSAGFQDVTYRSLSHAIDTAAFWLDSVLGEEDGDVFAFYGDRDFRQAILAAAAAKTGRQFQFINAWSSESAKLGLLSYTQCKVWIHTDTGRALASSLTKARHGLRAIECLSQAELLESAPEHPYPSRITWEEAQDKTWIILHTTGSTGNPKPVRWTHKAFRSTDRFKRFKDFGESKIAMFQNQRLFQPLACAHSMGLVTSLDIVPSMNAPMVIGPRDRMPTVSDIREIFKYGRVNGMYSTPIFVKQLTEHDDLLAQLRSFAFVYYGGAKADRHWGDLLYKHTSVGPIFGSTETGHVHLRKLDGPDWHWYDFYAWEGVAFEEVKPGLFEMVFNRVPGQWQHAFSSHPDLDQYRTRDLWVRHPAKPTLWAYHGRADDFVMLTCGDGVDAPYLQEKLEACPAVQMAMVGGQGKDRPWLLLELKQSVTRQANQGWVVDMFRVLDEINETLPYITKISSKRIIIASPDKPFARTAKQALDRNKTVELYKDEIAALDMATA</sequence>
<name>A0AAN6PET2_9PEZI</name>
<dbReference type="EMBL" id="MU854470">
    <property type="protein sequence ID" value="KAK4034667.1"/>
    <property type="molecule type" value="Genomic_DNA"/>
</dbReference>
<dbReference type="Pfam" id="PF23562">
    <property type="entry name" value="AMP-binding_C_3"/>
    <property type="match status" value="1"/>
</dbReference>
<evidence type="ECO:0000256" key="2">
    <source>
        <dbReference type="ARBA" id="ARBA00022553"/>
    </source>
</evidence>
<reference evidence="5" key="1">
    <citation type="journal article" date="2023" name="Mol. Phylogenet. Evol.">
        <title>Genome-scale phylogeny and comparative genomics of the fungal order Sordariales.</title>
        <authorList>
            <person name="Hensen N."/>
            <person name="Bonometti L."/>
            <person name="Westerberg I."/>
            <person name="Brannstrom I.O."/>
            <person name="Guillou S."/>
            <person name="Cros-Aarteil S."/>
            <person name="Calhoun S."/>
            <person name="Haridas S."/>
            <person name="Kuo A."/>
            <person name="Mondo S."/>
            <person name="Pangilinan J."/>
            <person name="Riley R."/>
            <person name="LaButti K."/>
            <person name="Andreopoulos B."/>
            <person name="Lipzen A."/>
            <person name="Chen C."/>
            <person name="Yan M."/>
            <person name="Daum C."/>
            <person name="Ng V."/>
            <person name="Clum A."/>
            <person name="Steindorff A."/>
            <person name="Ohm R.A."/>
            <person name="Martin F."/>
            <person name="Silar P."/>
            <person name="Natvig D.O."/>
            <person name="Lalanne C."/>
            <person name="Gautier V."/>
            <person name="Ament-Velasquez S.L."/>
            <person name="Kruys A."/>
            <person name="Hutchinson M.I."/>
            <person name="Powell A.J."/>
            <person name="Barry K."/>
            <person name="Miller A.N."/>
            <person name="Grigoriev I.V."/>
            <person name="Debuchy R."/>
            <person name="Gladieux P."/>
            <person name="Hiltunen Thoren M."/>
            <person name="Johannesson H."/>
        </authorList>
    </citation>
    <scope>NUCLEOTIDE SEQUENCE [LARGE SCALE GENOMIC DNA]</scope>
    <source>
        <strain evidence="5">CBS 284.82</strain>
    </source>
</reference>
<evidence type="ECO:0000313" key="5">
    <source>
        <dbReference type="Proteomes" id="UP001303115"/>
    </source>
</evidence>
<dbReference type="Proteomes" id="UP001303115">
    <property type="component" value="Unassembled WGS sequence"/>
</dbReference>
<keyword evidence="5" id="KW-1185">Reference proteome</keyword>
<comment type="caution">
    <text evidence="4">The sequence shown here is derived from an EMBL/GenBank/DDBJ whole genome shotgun (WGS) entry which is preliminary data.</text>
</comment>
<evidence type="ECO:0000256" key="1">
    <source>
        <dbReference type="ARBA" id="ARBA00022450"/>
    </source>
</evidence>
<dbReference type="InterPro" id="IPR000873">
    <property type="entry name" value="AMP-dep_synth/lig_dom"/>
</dbReference>
<evidence type="ECO:0000259" key="3">
    <source>
        <dbReference type="Pfam" id="PF00501"/>
    </source>
</evidence>
<dbReference type="Pfam" id="PF00501">
    <property type="entry name" value="AMP-binding"/>
    <property type="match status" value="1"/>
</dbReference>
<dbReference type="InterPro" id="IPR020845">
    <property type="entry name" value="AMP-binding_CS"/>
</dbReference>
<accession>A0AAN6PET2</accession>
<dbReference type="PANTHER" id="PTHR43439:SF2">
    <property type="entry name" value="ENZYME, PUTATIVE (JCVI)-RELATED"/>
    <property type="match status" value="1"/>
</dbReference>
<gene>
    <name evidence="4" type="ORF">C8A01DRAFT_38875</name>
</gene>
<dbReference type="AlphaFoldDB" id="A0AAN6PET2"/>
<dbReference type="PROSITE" id="PS00455">
    <property type="entry name" value="AMP_BINDING"/>
    <property type="match status" value="1"/>
</dbReference>
<feature type="domain" description="AMP-dependent synthetase/ligase" evidence="3">
    <location>
        <begin position="36"/>
        <end position="341"/>
    </location>
</feature>
<dbReference type="Gene3D" id="3.40.50.12780">
    <property type="entry name" value="N-terminal domain of ligase-like"/>
    <property type="match status" value="1"/>
</dbReference>
<proteinExistence type="predicted"/>
<protein>
    <recommendedName>
        <fullName evidence="3">AMP-dependent synthetase/ligase domain-containing protein</fullName>
    </recommendedName>
</protein>